<keyword evidence="2" id="KW-1133">Transmembrane helix</keyword>
<accession>A0A9E7H313</accession>
<evidence type="ECO:0000256" key="1">
    <source>
        <dbReference type="SAM" id="MobiDB-lite"/>
    </source>
</evidence>
<evidence type="ECO:0000256" key="2">
    <source>
        <dbReference type="SAM" id="Phobius"/>
    </source>
</evidence>
<dbReference type="AlphaFoldDB" id="A0A9E7H313"/>
<keyword evidence="4" id="KW-1185">Reference proteome</keyword>
<proteinExistence type="predicted"/>
<reference evidence="3" key="1">
    <citation type="submission" date="2022-05" db="EMBL/GenBank/DDBJ databases">
        <title>The Musa troglodytarum L. genome provides insights into the mechanism of non-climacteric behaviour and enrichment of carotenoids.</title>
        <authorList>
            <person name="Wang J."/>
        </authorList>
    </citation>
    <scope>NUCLEOTIDE SEQUENCE</scope>
    <source>
        <tissue evidence="3">Leaf</tissue>
    </source>
</reference>
<evidence type="ECO:0000313" key="3">
    <source>
        <dbReference type="EMBL" id="URE25876.1"/>
    </source>
</evidence>
<name>A0A9E7H313_9LILI</name>
<dbReference type="Proteomes" id="UP001055439">
    <property type="component" value="Chromosome 8"/>
</dbReference>
<evidence type="ECO:0000313" key="4">
    <source>
        <dbReference type="Proteomes" id="UP001055439"/>
    </source>
</evidence>
<sequence length="103" mass="11294">METSGPGHHGGLVRQPRPLRQGAPLEPVPALLFSAVRLDSGGPVVRSSQIPSLRFPAPSILDQALATRSRPPALYSGDSRLPLYCFYSCYVLAFYTYALCLWF</sequence>
<feature type="transmembrane region" description="Helical" evidence="2">
    <location>
        <begin position="81"/>
        <end position="102"/>
    </location>
</feature>
<protein>
    <submittedName>
        <fullName evidence="3">Uncharacterized protein</fullName>
    </submittedName>
</protein>
<keyword evidence="2" id="KW-0472">Membrane</keyword>
<gene>
    <name evidence="3" type="ORF">MUK42_36724</name>
</gene>
<feature type="region of interest" description="Disordered" evidence="1">
    <location>
        <begin position="1"/>
        <end position="23"/>
    </location>
</feature>
<dbReference type="EMBL" id="CP097510">
    <property type="protein sequence ID" value="URE25876.1"/>
    <property type="molecule type" value="Genomic_DNA"/>
</dbReference>
<keyword evidence="2" id="KW-0812">Transmembrane</keyword>
<organism evidence="3 4">
    <name type="scientific">Musa troglodytarum</name>
    <name type="common">fe'i banana</name>
    <dbReference type="NCBI Taxonomy" id="320322"/>
    <lineage>
        <taxon>Eukaryota</taxon>
        <taxon>Viridiplantae</taxon>
        <taxon>Streptophyta</taxon>
        <taxon>Embryophyta</taxon>
        <taxon>Tracheophyta</taxon>
        <taxon>Spermatophyta</taxon>
        <taxon>Magnoliopsida</taxon>
        <taxon>Liliopsida</taxon>
        <taxon>Zingiberales</taxon>
        <taxon>Musaceae</taxon>
        <taxon>Musa</taxon>
    </lineage>
</organism>